<dbReference type="SMART" id="SM00530">
    <property type="entry name" value="HTH_XRE"/>
    <property type="match status" value="1"/>
</dbReference>
<dbReference type="Pfam" id="PF13560">
    <property type="entry name" value="HTH_31"/>
    <property type="match status" value="1"/>
</dbReference>
<dbReference type="EMBL" id="JAGIQL010000086">
    <property type="protein sequence ID" value="MBP0459792.1"/>
    <property type="molecule type" value="Genomic_DNA"/>
</dbReference>
<dbReference type="InterPro" id="IPR001387">
    <property type="entry name" value="Cro/C1-type_HTH"/>
</dbReference>
<dbReference type="CDD" id="cd00093">
    <property type="entry name" value="HTH_XRE"/>
    <property type="match status" value="1"/>
</dbReference>
<dbReference type="RefSeq" id="WP_209341905.1">
    <property type="nucleotide sequence ID" value="NZ_JAGIQL010000086.1"/>
</dbReference>
<feature type="domain" description="HTH cro/C1-type" evidence="1">
    <location>
        <begin position="24"/>
        <end position="77"/>
    </location>
</feature>
<organism evidence="2 3">
    <name type="scientific">Streptomyces montanisoli</name>
    <dbReference type="NCBI Taxonomy" id="2798581"/>
    <lineage>
        <taxon>Bacteria</taxon>
        <taxon>Bacillati</taxon>
        <taxon>Actinomycetota</taxon>
        <taxon>Actinomycetes</taxon>
        <taxon>Kitasatosporales</taxon>
        <taxon>Streptomycetaceae</taxon>
        <taxon>Streptomyces</taxon>
    </lineage>
</organism>
<comment type="caution">
    <text evidence="2">The sequence shown here is derived from an EMBL/GenBank/DDBJ whole genome shotgun (WGS) entry which is preliminary data.</text>
</comment>
<protein>
    <submittedName>
        <fullName evidence="2">Helix-turn-helix transcriptional regulator</fullName>
    </submittedName>
</protein>
<accession>A0A940MHL6</accession>
<proteinExistence type="predicted"/>
<dbReference type="InterPro" id="IPR010982">
    <property type="entry name" value="Lambda_DNA-bd_dom_sf"/>
</dbReference>
<sequence length="280" mass="31357">MTTSDKPSMFPRPRFGWEFFGSELRRRREAAGLKQQELGDRAYCSGSYIGQFEQAIRKPQLELAQRFDEVLGTDGYFGRMCEELINRTGYEKYFAQVQYLEGLAAALCEYGATFVPGLLQTPEYARSLFLAAHPDLPEATLQQWGEARTSRAQLLENPAEPTYWAIVSEAVLRHRCGGSTVMEEQLRHIMALIRRRRIVVQVLPFSAGAPPLAATLKLMAFSDAPPVAYHEAQQVGLLIDDPATVHETEQAYNLARSAALSPQESLALIESVAEEYAHEV</sequence>
<dbReference type="Pfam" id="PF19054">
    <property type="entry name" value="DUF5753"/>
    <property type="match status" value="1"/>
</dbReference>
<gene>
    <name evidence="2" type="ORF">JFN87_20170</name>
</gene>
<keyword evidence="3" id="KW-1185">Reference proteome</keyword>
<evidence type="ECO:0000313" key="2">
    <source>
        <dbReference type="EMBL" id="MBP0459792.1"/>
    </source>
</evidence>
<dbReference type="InterPro" id="IPR043917">
    <property type="entry name" value="DUF5753"/>
</dbReference>
<reference evidence="2" key="1">
    <citation type="submission" date="2021-03" db="EMBL/GenBank/DDBJ databases">
        <title>Whole genome sequence of Streptomyces bomunensis MMS17-BM035.</title>
        <authorList>
            <person name="Lee J.H."/>
        </authorList>
    </citation>
    <scope>NUCLEOTIDE SEQUENCE</scope>
    <source>
        <strain evidence="2">MMS17-BM035</strain>
    </source>
</reference>
<dbReference type="Gene3D" id="1.10.260.40">
    <property type="entry name" value="lambda repressor-like DNA-binding domains"/>
    <property type="match status" value="1"/>
</dbReference>
<dbReference type="GO" id="GO:0003677">
    <property type="term" value="F:DNA binding"/>
    <property type="evidence" value="ECO:0007669"/>
    <property type="project" value="InterPro"/>
</dbReference>
<dbReference type="Proteomes" id="UP000670475">
    <property type="component" value="Unassembled WGS sequence"/>
</dbReference>
<dbReference type="SUPFAM" id="SSF47413">
    <property type="entry name" value="lambda repressor-like DNA-binding domains"/>
    <property type="match status" value="1"/>
</dbReference>
<evidence type="ECO:0000313" key="3">
    <source>
        <dbReference type="Proteomes" id="UP000670475"/>
    </source>
</evidence>
<dbReference type="PROSITE" id="PS50943">
    <property type="entry name" value="HTH_CROC1"/>
    <property type="match status" value="1"/>
</dbReference>
<evidence type="ECO:0000259" key="1">
    <source>
        <dbReference type="PROSITE" id="PS50943"/>
    </source>
</evidence>
<name>A0A940MHL6_9ACTN</name>
<dbReference type="AlphaFoldDB" id="A0A940MHL6"/>